<evidence type="ECO:0000313" key="3">
    <source>
        <dbReference type="Proteomes" id="UP000593882"/>
    </source>
</evidence>
<dbReference type="SUPFAM" id="SSF54060">
    <property type="entry name" value="His-Me finger endonucleases"/>
    <property type="match status" value="1"/>
</dbReference>
<accession>A0A7M1S051</accession>
<evidence type="ECO:0000259" key="1">
    <source>
        <dbReference type="Pfam" id="PF13392"/>
    </source>
</evidence>
<organism evidence="2 3">
    <name type="scientific">uncultured phage cr85_1</name>
    <dbReference type="NCBI Taxonomy" id="2772074"/>
    <lineage>
        <taxon>Viruses</taxon>
        <taxon>Duplodnaviria</taxon>
        <taxon>Heunggongvirae</taxon>
        <taxon>Uroviricota</taxon>
        <taxon>Caudoviricetes</taxon>
        <taxon>Crassvirales</taxon>
        <taxon>Steigviridae</taxon>
        <taxon>Asinivirinae</taxon>
        <taxon>Kahnovirus</taxon>
        <taxon>Kahnovirus oralis</taxon>
    </lineage>
</organism>
<protein>
    <recommendedName>
        <fullName evidence="1">HNH nuclease domain-containing protein</fullName>
    </recommendedName>
</protein>
<proteinExistence type="predicted"/>
<dbReference type="KEGG" id="vg:65130108"/>
<dbReference type="InterPro" id="IPR044925">
    <property type="entry name" value="His-Me_finger_sf"/>
</dbReference>
<dbReference type="InterPro" id="IPR003615">
    <property type="entry name" value="HNH_nuc"/>
</dbReference>
<name>A0A7M1S051_9CAUD</name>
<dbReference type="Pfam" id="PF13392">
    <property type="entry name" value="HNH_3"/>
    <property type="match status" value="1"/>
</dbReference>
<dbReference type="Gene3D" id="3.90.75.20">
    <property type="match status" value="1"/>
</dbReference>
<dbReference type="EMBL" id="MT774390">
    <property type="protein sequence ID" value="QOR59522.1"/>
    <property type="molecule type" value="Genomic_DNA"/>
</dbReference>
<feature type="domain" description="HNH nuclease" evidence="1">
    <location>
        <begin position="70"/>
        <end position="110"/>
    </location>
</feature>
<keyword evidence="3" id="KW-1185">Reference proteome</keyword>
<dbReference type="Proteomes" id="UP000593882">
    <property type="component" value="Segment"/>
</dbReference>
<evidence type="ECO:0000313" key="2">
    <source>
        <dbReference type="EMBL" id="QOR59522.1"/>
    </source>
</evidence>
<reference evidence="2 3" key="1">
    <citation type="submission" date="2020-07" db="EMBL/GenBank/DDBJ databases">
        <title>Taxonomic proposal: Crassvirales, a new order of highly abundant and diverse bacterial viruses.</title>
        <authorList>
            <person name="Shkoporov A.N."/>
            <person name="Stockdale S.R."/>
            <person name="Guerin E."/>
            <person name="Ross R.P."/>
            <person name="Hill C."/>
        </authorList>
    </citation>
    <scope>NUCLEOTIDE SEQUENCE [LARGE SCALE GENOMIC DNA]</scope>
</reference>
<dbReference type="GeneID" id="65130108"/>
<dbReference type="RefSeq" id="YP_010111680.1">
    <property type="nucleotide sequence ID" value="NC_055883.1"/>
</dbReference>
<sequence length="174" mass="20154">MKNRVVEIDDNVVALEIIYKGTRLLCYIDKVDLPKAALIRGTWHINRNTSGHIDGVKTKIQINKVRKQIWLHNLIFEKSNPENVVDHIDHNTLNNVRNNLREVSKEQNAQNVSITLNSTTKCRNITIEDGKYRVRIGGHSFGRYNTLEEAQEVVRRERKNIFPLSSELDNKITI</sequence>